<dbReference type="InterPro" id="IPR036291">
    <property type="entry name" value="NAD(P)-bd_dom_sf"/>
</dbReference>
<dbReference type="PRINTS" id="PR00080">
    <property type="entry name" value="SDRFAMILY"/>
</dbReference>
<keyword evidence="2" id="KW-0560">Oxidoreductase</keyword>
<dbReference type="InterPro" id="IPR002347">
    <property type="entry name" value="SDR_fam"/>
</dbReference>
<reference evidence="3 4" key="1">
    <citation type="submission" date="2023-08" db="EMBL/GenBank/DDBJ databases">
        <authorList>
            <person name="Palmer J.M."/>
        </authorList>
    </citation>
    <scope>NUCLEOTIDE SEQUENCE [LARGE SCALE GENOMIC DNA]</scope>
    <source>
        <strain evidence="3 4">TWF481</strain>
    </source>
</reference>
<dbReference type="PANTHER" id="PTHR24321">
    <property type="entry name" value="DEHYDROGENASES, SHORT CHAIN"/>
    <property type="match status" value="1"/>
</dbReference>
<proteinExistence type="inferred from homology"/>
<name>A0AAV9WE91_9PEZI</name>
<dbReference type="PANTHER" id="PTHR24321:SF8">
    <property type="entry name" value="ESTRADIOL 17-BETA-DEHYDROGENASE 8-RELATED"/>
    <property type="match status" value="1"/>
</dbReference>
<evidence type="ECO:0000256" key="2">
    <source>
        <dbReference type="ARBA" id="ARBA00023002"/>
    </source>
</evidence>
<dbReference type="GO" id="GO:0016491">
    <property type="term" value="F:oxidoreductase activity"/>
    <property type="evidence" value="ECO:0007669"/>
    <property type="project" value="UniProtKB-KW"/>
</dbReference>
<evidence type="ECO:0000313" key="3">
    <source>
        <dbReference type="EMBL" id="KAK6503878.1"/>
    </source>
</evidence>
<accession>A0AAV9WE91</accession>
<dbReference type="Proteomes" id="UP001370758">
    <property type="component" value="Unassembled WGS sequence"/>
</dbReference>
<dbReference type="AlphaFoldDB" id="A0AAV9WE91"/>
<evidence type="ECO:0000256" key="1">
    <source>
        <dbReference type="ARBA" id="ARBA00006484"/>
    </source>
</evidence>
<dbReference type="SUPFAM" id="SSF51735">
    <property type="entry name" value="NAD(P)-binding Rossmann-fold domains"/>
    <property type="match status" value="1"/>
</dbReference>
<sequence>MPEPLNYLITGAARGIGRGLTRHILSQNHRVFLIDSNLPELTNTTAHLQKLGFSTPENFKTSHTDLSDRPAIASAVSSAADYFSGRVDVLINNAFPTPHIWSNSASMGSSEVDIMAEWDRKVAVGLTAPFLLSRLCIPFLTFPVENRKASPGTIIHISSTRAHQSETNHEAYSAVKAGLIGLTQSMSVSLGETHKIRVNAISPGWIHVEDENEAGDAEGRKWENGLTEQDHQWHSAGRVGKVEDIAKAVEFLVTSDFVTGTEIVVDGGVSKKMVYPE</sequence>
<comment type="similarity">
    <text evidence="1">Belongs to the short-chain dehydrogenases/reductases (SDR) family.</text>
</comment>
<dbReference type="PRINTS" id="PR00081">
    <property type="entry name" value="GDHRDH"/>
</dbReference>
<dbReference type="Gene3D" id="3.40.50.720">
    <property type="entry name" value="NAD(P)-binding Rossmann-like Domain"/>
    <property type="match status" value="1"/>
</dbReference>
<dbReference type="EMBL" id="JAVHJL010000005">
    <property type="protein sequence ID" value="KAK6503878.1"/>
    <property type="molecule type" value="Genomic_DNA"/>
</dbReference>
<dbReference type="Pfam" id="PF13561">
    <property type="entry name" value="adh_short_C2"/>
    <property type="match status" value="1"/>
</dbReference>
<organism evidence="3 4">
    <name type="scientific">Arthrobotrys musiformis</name>
    <dbReference type="NCBI Taxonomy" id="47236"/>
    <lineage>
        <taxon>Eukaryota</taxon>
        <taxon>Fungi</taxon>
        <taxon>Dikarya</taxon>
        <taxon>Ascomycota</taxon>
        <taxon>Pezizomycotina</taxon>
        <taxon>Orbiliomycetes</taxon>
        <taxon>Orbiliales</taxon>
        <taxon>Orbiliaceae</taxon>
        <taxon>Arthrobotrys</taxon>
    </lineage>
</organism>
<gene>
    <name evidence="3" type="ORF">TWF481_008880</name>
</gene>
<protein>
    <submittedName>
        <fullName evidence="3">Uncharacterized protein</fullName>
    </submittedName>
</protein>
<comment type="caution">
    <text evidence="3">The sequence shown here is derived from an EMBL/GenBank/DDBJ whole genome shotgun (WGS) entry which is preliminary data.</text>
</comment>
<evidence type="ECO:0000313" key="4">
    <source>
        <dbReference type="Proteomes" id="UP001370758"/>
    </source>
</evidence>
<keyword evidence="4" id="KW-1185">Reference proteome</keyword>